<dbReference type="RefSeq" id="WP_407933086.1">
    <property type="nucleotide sequence ID" value="NZ_JANLCJ010000334.1"/>
</dbReference>
<dbReference type="EMBL" id="JANLCJ010000334">
    <property type="protein sequence ID" value="MCS5737001.1"/>
    <property type="molecule type" value="Genomic_DNA"/>
</dbReference>
<reference evidence="1" key="1">
    <citation type="submission" date="2022-08" db="EMBL/GenBank/DDBJ databases">
        <authorList>
            <person name="Deng Y."/>
            <person name="Han X.-F."/>
            <person name="Zhang Y.-Q."/>
        </authorList>
    </citation>
    <scope>NUCLEOTIDE SEQUENCE</scope>
    <source>
        <strain evidence="1">CPCC 203386</strain>
    </source>
</reference>
<accession>A0ABT2HAN1</accession>
<dbReference type="Proteomes" id="UP001165586">
    <property type="component" value="Unassembled WGS sequence"/>
</dbReference>
<organism evidence="1 2">
    <name type="scientific">Herbiconiux daphne</name>
    <dbReference type="NCBI Taxonomy" id="2970914"/>
    <lineage>
        <taxon>Bacteria</taxon>
        <taxon>Bacillati</taxon>
        <taxon>Actinomycetota</taxon>
        <taxon>Actinomycetes</taxon>
        <taxon>Micrococcales</taxon>
        <taxon>Microbacteriaceae</taxon>
        <taxon>Herbiconiux</taxon>
    </lineage>
</organism>
<keyword evidence="2" id="KW-1185">Reference proteome</keyword>
<proteinExistence type="predicted"/>
<evidence type="ECO:0000313" key="1">
    <source>
        <dbReference type="EMBL" id="MCS5737001.1"/>
    </source>
</evidence>
<sequence length="65" mass="7262">GEGGFKLLYAIYPDVRALINIMNAVIETISTGLEEWRKAETKKAQKQIGETIIAKKKKTAKKAKK</sequence>
<comment type="caution">
    <text evidence="1">The sequence shown here is derived from an EMBL/GenBank/DDBJ whole genome shotgun (WGS) entry which is preliminary data.</text>
</comment>
<protein>
    <submittedName>
        <fullName evidence="1">Uncharacterized protein</fullName>
    </submittedName>
</protein>
<gene>
    <name evidence="1" type="ORF">N1032_25065</name>
</gene>
<name>A0ABT2HAN1_9MICO</name>
<evidence type="ECO:0000313" key="2">
    <source>
        <dbReference type="Proteomes" id="UP001165586"/>
    </source>
</evidence>
<feature type="non-terminal residue" evidence="1">
    <location>
        <position position="1"/>
    </location>
</feature>